<evidence type="ECO:0000313" key="2">
    <source>
        <dbReference type="Proteomes" id="UP000768567"/>
    </source>
</evidence>
<sequence length="172" mass="19557">MGILSKIYTKTGEARAREKIRPLVESRMMRDILLEIGQRGSEQLDPQSVPLDQRARAEKLAAECGTAGLKQSVVDEIQLDAASITLLVDGEKTIFRYGDYNYEDIEDTECLPAVAQYLVQHLRGYYNISRTFATVPKARGKGTEERTRMVFVRRHHEATPFSPRPAQKQKLF</sequence>
<protein>
    <submittedName>
        <fullName evidence="1">Uncharacterized protein</fullName>
    </submittedName>
</protein>
<dbReference type="Proteomes" id="UP000768567">
    <property type="component" value="Unassembled WGS sequence"/>
</dbReference>
<name>A0ABR9R6D3_9FIRM</name>
<comment type="caution">
    <text evidence="1">The sequence shown here is derived from an EMBL/GenBank/DDBJ whole genome shotgun (WGS) entry which is preliminary data.</text>
</comment>
<reference evidence="1 2" key="1">
    <citation type="submission" date="2020-10" db="EMBL/GenBank/DDBJ databases">
        <title>ChiBAC.</title>
        <authorList>
            <person name="Zenner C."/>
            <person name="Hitch T.C.A."/>
            <person name="Clavel T."/>
        </authorList>
    </citation>
    <scope>NUCLEOTIDE SEQUENCE [LARGE SCALE GENOMIC DNA]</scope>
    <source>
        <strain evidence="1 2">DSM 109015</strain>
    </source>
</reference>
<organism evidence="1 2">
    <name type="scientific">Gemmiger gallinarum</name>
    <dbReference type="NCBI Taxonomy" id="2779354"/>
    <lineage>
        <taxon>Bacteria</taxon>
        <taxon>Bacillati</taxon>
        <taxon>Bacillota</taxon>
        <taxon>Clostridia</taxon>
        <taxon>Eubacteriales</taxon>
        <taxon>Gemmiger</taxon>
    </lineage>
</organism>
<gene>
    <name evidence="1" type="ORF">INF35_13015</name>
</gene>
<dbReference type="RefSeq" id="WP_193503144.1">
    <property type="nucleotide sequence ID" value="NZ_JADCKC010000004.1"/>
</dbReference>
<accession>A0ABR9R6D3</accession>
<evidence type="ECO:0000313" key="1">
    <source>
        <dbReference type="EMBL" id="MBE5038709.1"/>
    </source>
</evidence>
<keyword evidence="2" id="KW-1185">Reference proteome</keyword>
<dbReference type="EMBL" id="JADCKC010000004">
    <property type="protein sequence ID" value="MBE5038709.1"/>
    <property type="molecule type" value="Genomic_DNA"/>
</dbReference>
<proteinExistence type="predicted"/>